<accession>A0AAV1SXG8</accession>
<dbReference type="EMBL" id="CAKLBY020000264">
    <property type="protein sequence ID" value="CAK7941685.1"/>
    <property type="molecule type" value="Genomic_DNA"/>
</dbReference>
<organism evidence="1 3">
    <name type="scientific">Peronospora matthiolae</name>
    <dbReference type="NCBI Taxonomy" id="2874970"/>
    <lineage>
        <taxon>Eukaryota</taxon>
        <taxon>Sar</taxon>
        <taxon>Stramenopiles</taxon>
        <taxon>Oomycota</taxon>
        <taxon>Peronosporomycetes</taxon>
        <taxon>Peronosporales</taxon>
        <taxon>Peronosporaceae</taxon>
        <taxon>Peronospora</taxon>
    </lineage>
</organism>
<evidence type="ECO:0000313" key="2">
    <source>
        <dbReference type="EMBL" id="CAK7941685.1"/>
    </source>
</evidence>
<evidence type="ECO:0000313" key="3">
    <source>
        <dbReference type="Proteomes" id="UP001162060"/>
    </source>
</evidence>
<comment type="caution">
    <text evidence="1">The sequence shown here is derived from an EMBL/GenBank/DDBJ whole genome shotgun (WGS) entry which is preliminary data.</text>
</comment>
<dbReference type="EMBL" id="CAKLBY020000003">
    <property type="protein sequence ID" value="CAK7891080.1"/>
    <property type="molecule type" value="Genomic_DNA"/>
</dbReference>
<dbReference type="AlphaFoldDB" id="A0AAV1SXG8"/>
<evidence type="ECO:0000313" key="1">
    <source>
        <dbReference type="EMBL" id="CAK7891080.1"/>
    </source>
</evidence>
<sequence length="44" mass="5256">MRVSERDLVEKRTKLWHAIVSVTLPSNRHEEMYLQRSSKVETQS</sequence>
<dbReference type="Proteomes" id="UP001162060">
    <property type="component" value="Unassembled WGS sequence"/>
</dbReference>
<protein>
    <submittedName>
        <fullName evidence="1">Uncharacterized protein</fullName>
    </submittedName>
</protein>
<proteinExistence type="predicted"/>
<gene>
    <name evidence="1" type="ORF">PM001_LOCUS111</name>
    <name evidence="2" type="ORF">PM001_LOCUS26835</name>
</gene>
<reference evidence="1" key="1">
    <citation type="submission" date="2024-01" db="EMBL/GenBank/DDBJ databases">
        <authorList>
            <person name="Webb A."/>
        </authorList>
    </citation>
    <scope>NUCLEOTIDE SEQUENCE</scope>
    <source>
        <strain evidence="1">Pm1</strain>
    </source>
</reference>
<name>A0AAV1SXG8_9STRA</name>